<sequence>MEIIFKLNFITFIMTTQETKKQIILTTGMFDILKDQIRRKKINPKNEGQIVSELRTAKQVNRRDLPANIVDVYKKVVVREINSGEALTYLFVPANVARAKHGTISILSEVGLALLGHEVDSIIEWHTEEGEKAFRIEEVSDL</sequence>
<dbReference type="AlphaFoldDB" id="A0A4R5MKW3"/>
<dbReference type="GO" id="GO:0070063">
    <property type="term" value="F:RNA polymerase binding"/>
    <property type="evidence" value="ECO:0007669"/>
    <property type="project" value="InterPro"/>
</dbReference>
<dbReference type="InterPro" id="IPR023459">
    <property type="entry name" value="Tscrpt_elong_fac_GreA/B_fam"/>
</dbReference>
<gene>
    <name evidence="2" type="ORF">EZJ43_10305</name>
</gene>
<dbReference type="GO" id="GO:0006354">
    <property type="term" value="P:DNA-templated transcription elongation"/>
    <property type="evidence" value="ECO:0007669"/>
    <property type="project" value="TreeGrafter"/>
</dbReference>
<dbReference type="EMBL" id="SJCY01000006">
    <property type="protein sequence ID" value="TDG36066.1"/>
    <property type="molecule type" value="Genomic_DNA"/>
</dbReference>
<dbReference type="OrthoDB" id="192847at2"/>
<organism evidence="2 3">
    <name type="scientific">Pedobacter changchengzhani</name>
    <dbReference type="NCBI Taxonomy" id="2529274"/>
    <lineage>
        <taxon>Bacteria</taxon>
        <taxon>Pseudomonadati</taxon>
        <taxon>Bacteroidota</taxon>
        <taxon>Sphingobacteriia</taxon>
        <taxon>Sphingobacteriales</taxon>
        <taxon>Sphingobacteriaceae</taxon>
        <taxon>Pedobacter</taxon>
    </lineage>
</organism>
<evidence type="ECO:0000313" key="2">
    <source>
        <dbReference type="EMBL" id="TDG36066.1"/>
    </source>
</evidence>
<keyword evidence="2" id="KW-0251">Elongation factor</keyword>
<dbReference type="Gene3D" id="3.10.50.30">
    <property type="entry name" value="Transcription elongation factor, GreA/GreB, C-terminal domain"/>
    <property type="match status" value="1"/>
</dbReference>
<dbReference type="GO" id="GO:0003746">
    <property type="term" value="F:translation elongation factor activity"/>
    <property type="evidence" value="ECO:0007669"/>
    <property type="project" value="UniProtKB-KW"/>
</dbReference>
<proteinExistence type="predicted"/>
<evidence type="ECO:0000259" key="1">
    <source>
        <dbReference type="Pfam" id="PF01272"/>
    </source>
</evidence>
<reference evidence="2 3" key="1">
    <citation type="submission" date="2019-02" db="EMBL/GenBank/DDBJ databases">
        <title>Pedobacter sp. nov., a novel speices isolated from soil of pinguins habitat in Antarcitica.</title>
        <authorList>
            <person name="He R.-H."/>
        </authorList>
    </citation>
    <scope>NUCLEOTIDE SEQUENCE [LARGE SCALE GENOMIC DNA]</scope>
    <source>
        <strain evidence="2 3">E01020</strain>
    </source>
</reference>
<comment type="caution">
    <text evidence="2">The sequence shown here is derived from an EMBL/GenBank/DDBJ whole genome shotgun (WGS) entry which is preliminary data.</text>
</comment>
<accession>A0A4R5MKW3</accession>
<dbReference type="PANTHER" id="PTHR30437">
    <property type="entry name" value="TRANSCRIPTION ELONGATION FACTOR GREA"/>
    <property type="match status" value="1"/>
</dbReference>
<dbReference type="SUPFAM" id="SSF54534">
    <property type="entry name" value="FKBP-like"/>
    <property type="match status" value="1"/>
</dbReference>
<protein>
    <submittedName>
        <fullName evidence="2">GreA/GreB family elongation factor</fullName>
    </submittedName>
</protein>
<dbReference type="GO" id="GO:0032784">
    <property type="term" value="P:regulation of DNA-templated transcription elongation"/>
    <property type="evidence" value="ECO:0007669"/>
    <property type="project" value="InterPro"/>
</dbReference>
<dbReference type="InterPro" id="IPR036953">
    <property type="entry name" value="GreA/GreB_C_sf"/>
</dbReference>
<dbReference type="Pfam" id="PF01272">
    <property type="entry name" value="GreA_GreB"/>
    <property type="match status" value="1"/>
</dbReference>
<dbReference type="GO" id="GO:0003677">
    <property type="term" value="F:DNA binding"/>
    <property type="evidence" value="ECO:0007669"/>
    <property type="project" value="InterPro"/>
</dbReference>
<name>A0A4R5MKW3_9SPHI</name>
<dbReference type="PANTHER" id="PTHR30437:SF5">
    <property type="entry name" value="REGULATOR OF NUCLEOSIDE DIPHOSPHATE KINASE"/>
    <property type="match status" value="1"/>
</dbReference>
<feature type="domain" description="Transcription elongation factor GreA/GreB C-terminal" evidence="1">
    <location>
        <begin position="66"/>
        <end position="140"/>
    </location>
</feature>
<dbReference type="InterPro" id="IPR001437">
    <property type="entry name" value="Tscrpt_elong_fac_GreA/B_C"/>
</dbReference>
<evidence type="ECO:0000313" key="3">
    <source>
        <dbReference type="Proteomes" id="UP000295668"/>
    </source>
</evidence>
<keyword evidence="3" id="KW-1185">Reference proteome</keyword>
<keyword evidence="2" id="KW-0648">Protein biosynthesis</keyword>
<dbReference type="Proteomes" id="UP000295668">
    <property type="component" value="Unassembled WGS sequence"/>
</dbReference>